<organism evidence="6 7">
    <name type="scientific">Cecembia lonarensis (strain CCUG 58316 / KCTC 22772 / LW9)</name>
    <dbReference type="NCBI Taxonomy" id="1225176"/>
    <lineage>
        <taxon>Bacteria</taxon>
        <taxon>Pseudomonadati</taxon>
        <taxon>Bacteroidota</taxon>
        <taxon>Cytophagia</taxon>
        <taxon>Cytophagales</taxon>
        <taxon>Cyclobacteriaceae</taxon>
        <taxon>Cecembia</taxon>
    </lineage>
</organism>
<sequence>MTFDYIIVGAGSSGCVLANRLSEDPKNKVLLIEAGEKDKKLEIKIPGAYPQVHRSEVDWAFWTEPQEHVDRRRVFIPRGKTLGGSSSTNAMAYVRGNKEDFNEWASLGNEGWAYKDVLPYFIKSENNQDFEGEFYGKEGPLHVSYSRQPHPLGHVFIQACVENGIPHNEEYNGANQLGASMLQFTIKIISGTVLLRPFYSPFYIGAT</sequence>
<proteinExistence type="inferred from homology"/>
<dbReference type="Gene3D" id="3.50.50.60">
    <property type="entry name" value="FAD/NAD(P)-binding domain"/>
    <property type="match status" value="1"/>
</dbReference>
<dbReference type="PANTHER" id="PTHR11552">
    <property type="entry name" value="GLUCOSE-METHANOL-CHOLINE GMC OXIDOREDUCTASE"/>
    <property type="match status" value="1"/>
</dbReference>
<protein>
    <submittedName>
        <fullName evidence="6">Alcohol dehydrogenase</fullName>
        <ecNumber evidence="6">1.1.99.-</ecNumber>
    </submittedName>
</protein>
<dbReference type="Pfam" id="PF00732">
    <property type="entry name" value="GMC_oxred_N"/>
    <property type="match status" value="1"/>
</dbReference>
<accession>K1LAL8</accession>
<comment type="caution">
    <text evidence="6">The sequence shown here is derived from an EMBL/GenBank/DDBJ whole genome shotgun (WGS) entry which is preliminary data.</text>
</comment>
<evidence type="ECO:0000256" key="1">
    <source>
        <dbReference type="ARBA" id="ARBA00001974"/>
    </source>
</evidence>
<evidence type="ECO:0000313" key="6">
    <source>
        <dbReference type="EMBL" id="EKB47453.1"/>
    </source>
</evidence>
<dbReference type="PATRIC" id="fig|1225176.3.peg.4204"/>
<dbReference type="InterPro" id="IPR000172">
    <property type="entry name" value="GMC_OxRdtase_N"/>
</dbReference>
<dbReference type="PANTHER" id="PTHR11552:SF147">
    <property type="entry name" value="CHOLINE DEHYDROGENASE, MITOCHONDRIAL"/>
    <property type="match status" value="1"/>
</dbReference>
<keyword evidence="4" id="KW-0274">FAD</keyword>
<evidence type="ECO:0000256" key="4">
    <source>
        <dbReference type="ARBA" id="ARBA00022827"/>
    </source>
</evidence>
<dbReference type="Proteomes" id="UP000004478">
    <property type="component" value="Unassembled WGS sequence"/>
</dbReference>
<keyword evidence="3" id="KW-0285">Flavoprotein</keyword>
<evidence type="ECO:0000256" key="3">
    <source>
        <dbReference type="ARBA" id="ARBA00022630"/>
    </source>
</evidence>
<name>K1LAL8_CECL9</name>
<comment type="similarity">
    <text evidence="2">Belongs to the GMC oxidoreductase family.</text>
</comment>
<keyword evidence="7" id="KW-1185">Reference proteome</keyword>
<comment type="cofactor">
    <cofactor evidence="1">
        <name>FAD</name>
        <dbReference type="ChEBI" id="CHEBI:57692"/>
    </cofactor>
</comment>
<gene>
    <name evidence="6" type="primary">alkJ_2</name>
    <name evidence="6" type="ORF">B879_03941</name>
</gene>
<dbReference type="SUPFAM" id="SSF51905">
    <property type="entry name" value="FAD/NAD(P)-binding domain"/>
    <property type="match status" value="1"/>
</dbReference>
<reference evidence="6 7" key="1">
    <citation type="journal article" date="2012" name="J. Bacteriol.">
        <title>Draft Genome Sequence of Cecembia lonarensis Strain LW9T, Isolated from Lonar Lake, a Haloalkaline Lake in India.</title>
        <authorList>
            <person name="Shivaji S."/>
            <person name="Ara S."/>
            <person name="Singh A."/>
            <person name="Pinnaka A.K."/>
        </authorList>
    </citation>
    <scope>NUCLEOTIDE SEQUENCE [LARGE SCALE GENOMIC DNA]</scope>
    <source>
        <strain evidence="6 7">LW9</strain>
    </source>
</reference>
<evidence type="ECO:0000256" key="2">
    <source>
        <dbReference type="ARBA" id="ARBA00010790"/>
    </source>
</evidence>
<dbReference type="Gene3D" id="3.30.560.10">
    <property type="entry name" value="Glucose Oxidase, domain 3"/>
    <property type="match status" value="1"/>
</dbReference>
<dbReference type="GO" id="GO:0016614">
    <property type="term" value="F:oxidoreductase activity, acting on CH-OH group of donors"/>
    <property type="evidence" value="ECO:0007669"/>
    <property type="project" value="InterPro"/>
</dbReference>
<keyword evidence="6" id="KW-0560">Oxidoreductase</keyword>
<dbReference type="EMBL" id="AMGM01000127">
    <property type="protein sequence ID" value="EKB47453.1"/>
    <property type="molecule type" value="Genomic_DNA"/>
</dbReference>
<dbReference type="EC" id="1.1.99.-" evidence="6"/>
<evidence type="ECO:0000259" key="5">
    <source>
        <dbReference type="Pfam" id="PF00732"/>
    </source>
</evidence>
<dbReference type="AlphaFoldDB" id="K1LAL8"/>
<evidence type="ECO:0000313" key="7">
    <source>
        <dbReference type="Proteomes" id="UP000004478"/>
    </source>
</evidence>
<feature type="domain" description="Glucose-methanol-choline oxidoreductase N-terminal" evidence="5">
    <location>
        <begin position="3"/>
        <end position="183"/>
    </location>
</feature>
<dbReference type="InterPro" id="IPR036188">
    <property type="entry name" value="FAD/NAD-bd_sf"/>
</dbReference>
<dbReference type="GO" id="GO:0050660">
    <property type="term" value="F:flavin adenine dinucleotide binding"/>
    <property type="evidence" value="ECO:0007669"/>
    <property type="project" value="InterPro"/>
</dbReference>
<dbReference type="InterPro" id="IPR012132">
    <property type="entry name" value="GMC_OxRdtase"/>
</dbReference>